<keyword evidence="5" id="KW-0547">Nucleotide-binding</keyword>
<dbReference type="InterPro" id="IPR003594">
    <property type="entry name" value="HATPase_dom"/>
</dbReference>
<dbReference type="GO" id="GO:0004673">
    <property type="term" value="F:protein histidine kinase activity"/>
    <property type="evidence" value="ECO:0007669"/>
    <property type="project" value="UniProtKB-EC"/>
</dbReference>
<dbReference type="EMBL" id="LQCK02000011">
    <property type="protein sequence ID" value="KZB95782.1"/>
    <property type="molecule type" value="Genomic_DNA"/>
</dbReference>
<evidence type="ECO:0000256" key="3">
    <source>
        <dbReference type="ARBA" id="ARBA00022553"/>
    </source>
</evidence>
<dbReference type="STRING" id="621456.BJP26_18595"/>
<dbReference type="CDD" id="cd16917">
    <property type="entry name" value="HATPase_UhpB-NarQ-NarX-like"/>
    <property type="match status" value="1"/>
</dbReference>
<organism evidence="8 9">
    <name type="scientific">Sphingomonas melonis TY</name>
    <dbReference type="NCBI Taxonomy" id="621456"/>
    <lineage>
        <taxon>Bacteria</taxon>
        <taxon>Pseudomonadati</taxon>
        <taxon>Pseudomonadota</taxon>
        <taxon>Alphaproteobacteria</taxon>
        <taxon>Sphingomonadales</taxon>
        <taxon>Sphingomonadaceae</taxon>
        <taxon>Sphingomonas</taxon>
    </lineage>
</organism>
<evidence type="ECO:0000256" key="5">
    <source>
        <dbReference type="ARBA" id="ARBA00022741"/>
    </source>
</evidence>
<dbReference type="RefSeq" id="WP_062126733.1">
    <property type="nucleotide sequence ID" value="NZ_CP017578.1"/>
</dbReference>
<evidence type="ECO:0000313" key="8">
    <source>
        <dbReference type="EMBL" id="KZB95782.1"/>
    </source>
</evidence>
<keyword evidence="3" id="KW-0597">Phosphoprotein</keyword>
<evidence type="ECO:0000313" key="9">
    <source>
        <dbReference type="Proteomes" id="UP000078460"/>
    </source>
</evidence>
<dbReference type="PANTHER" id="PTHR41523:SF8">
    <property type="entry name" value="ETHYLENE RESPONSE SENSOR PROTEIN"/>
    <property type="match status" value="1"/>
</dbReference>
<evidence type="ECO:0000256" key="4">
    <source>
        <dbReference type="ARBA" id="ARBA00022679"/>
    </source>
</evidence>
<dbReference type="EC" id="2.7.13.3" evidence="2"/>
<dbReference type="InterPro" id="IPR036890">
    <property type="entry name" value="HATPase_C_sf"/>
</dbReference>
<dbReference type="SMART" id="SM00387">
    <property type="entry name" value="HATPase_c"/>
    <property type="match status" value="1"/>
</dbReference>
<evidence type="ECO:0000256" key="7">
    <source>
        <dbReference type="ARBA" id="ARBA00022840"/>
    </source>
</evidence>
<keyword evidence="4" id="KW-0808">Transferase</keyword>
<dbReference type="Proteomes" id="UP000078460">
    <property type="component" value="Unassembled WGS sequence"/>
</dbReference>
<keyword evidence="6" id="KW-0418">Kinase</keyword>
<keyword evidence="9" id="KW-1185">Reference proteome</keyword>
<gene>
    <name evidence="8" type="ORF">AVM11_16425</name>
</gene>
<dbReference type="Pfam" id="PF02518">
    <property type="entry name" value="HATPase_c"/>
    <property type="match status" value="1"/>
</dbReference>
<dbReference type="PROSITE" id="PS50109">
    <property type="entry name" value="HIS_KIN"/>
    <property type="match status" value="1"/>
</dbReference>
<evidence type="ECO:0000256" key="1">
    <source>
        <dbReference type="ARBA" id="ARBA00000085"/>
    </source>
</evidence>
<dbReference type="KEGG" id="smy:BJP26_18595"/>
<sequence>MNSASGCAIDRGASGEDALLLREFSHRTANEIAAVSAALHLAARSVSGPARGFVDDAAGRLREFGRLHKILAKPVPARSEVGADLVAVCRTLTAGLKEGTNCEVFFDVDDAWVDGRTARRLVLIGAEIVSNAVRHALGEGGGRLAVSLAIDGGDLVLEVNDDGPGMRPVAATSGTGYGGAIVKQLVEVAGGGLEVDSGPGGTAVRVVLPLHGEVRGHVR</sequence>
<dbReference type="PRINTS" id="PR00344">
    <property type="entry name" value="BCTRLSENSOR"/>
</dbReference>
<dbReference type="OrthoDB" id="9809329at2"/>
<dbReference type="SUPFAM" id="SSF55874">
    <property type="entry name" value="ATPase domain of HSP90 chaperone/DNA topoisomerase II/histidine kinase"/>
    <property type="match status" value="1"/>
</dbReference>
<dbReference type="PANTHER" id="PTHR41523">
    <property type="entry name" value="TWO-COMPONENT SYSTEM SENSOR PROTEIN"/>
    <property type="match status" value="1"/>
</dbReference>
<dbReference type="AlphaFoldDB" id="A0A175Y4S1"/>
<dbReference type="InterPro" id="IPR004358">
    <property type="entry name" value="Sig_transdc_His_kin-like_C"/>
</dbReference>
<dbReference type="Gene3D" id="3.30.565.10">
    <property type="entry name" value="Histidine kinase-like ATPase, C-terminal domain"/>
    <property type="match status" value="1"/>
</dbReference>
<name>A0A175Y4S1_9SPHN</name>
<dbReference type="InterPro" id="IPR005467">
    <property type="entry name" value="His_kinase_dom"/>
</dbReference>
<comment type="caution">
    <text evidence="8">The sequence shown here is derived from an EMBL/GenBank/DDBJ whole genome shotgun (WGS) entry which is preliminary data.</text>
</comment>
<evidence type="ECO:0000256" key="2">
    <source>
        <dbReference type="ARBA" id="ARBA00012438"/>
    </source>
</evidence>
<proteinExistence type="predicted"/>
<comment type="catalytic activity">
    <reaction evidence="1">
        <text>ATP + protein L-histidine = ADP + protein N-phospho-L-histidine.</text>
        <dbReference type="EC" id="2.7.13.3"/>
    </reaction>
</comment>
<accession>A0A175Y4S1</accession>
<keyword evidence="7" id="KW-0067">ATP-binding</keyword>
<evidence type="ECO:0000256" key="6">
    <source>
        <dbReference type="ARBA" id="ARBA00022777"/>
    </source>
</evidence>
<protein>
    <recommendedName>
        <fullName evidence="2">histidine kinase</fullName>
        <ecNumber evidence="2">2.7.13.3</ecNumber>
    </recommendedName>
</protein>
<dbReference type="GO" id="GO:0005524">
    <property type="term" value="F:ATP binding"/>
    <property type="evidence" value="ECO:0007669"/>
    <property type="project" value="UniProtKB-KW"/>
</dbReference>
<reference evidence="8" key="1">
    <citation type="submission" date="2016-03" db="EMBL/GenBank/DDBJ databases">
        <title>Sphingomonas melonis TY, whole genome shotgun sequencing.</title>
        <authorList>
            <person name="Wang H."/>
            <person name="Zhu P."/>
        </authorList>
    </citation>
    <scope>NUCLEOTIDE SEQUENCE [LARGE SCALE GENOMIC DNA]</scope>
    <source>
        <strain evidence="8">TY</strain>
    </source>
</reference>